<organism evidence="12 13">
    <name type="scientific">Rhodotorula mucilaginosa</name>
    <name type="common">Yeast</name>
    <name type="synonym">Rhodotorula rubra</name>
    <dbReference type="NCBI Taxonomy" id="5537"/>
    <lineage>
        <taxon>Eukaryota</taxon>
        <taxon>Fungi</taxon>
        <taxon>Dikarya</taxon>
        <taxon>Basidiomycota</taxon>
        <taxon>Pucciniomycotina</taxon>
        <taxon>Microbotryomycetes</taxon>
        <taxon>Sporidiobolales</taxon>
        <taxon>Sporidiobolaceae</taxon>
        <taxon>Rhodotorula</taxon>
    </lineage>
</organism>
<keyword evidence="8 9" id="KW-0539">Nucleus</keyword>
<dbReference type="GO" id="GO:0071528">
    <property type="term" value="P:tRNA re-export from nucleus"/>
    <property type="evidence" value="ECO:0007669"/>
    <property type="project" value="UniProtKB-UniRule"/>
</dbReference>
<comment type="subcellular location">
    <subcellularLocation>
        <location evidence="1 9">Cytoplasm</location>
    </subcellularLocation>
    <subcellularLocation>
        <location evidence="9">Nucleus</location>
    </subcellularLocation>
    <text evidence="9">Shuttles between the nucleus and the cytoplasm.</text>
</comment>
<dbReference type="GO" id="GO:0005643">
    <property type="term" value="C:nuclear pore"/>
    <property type="evidence" value="ECO:0007669"/>
    <property type="project" value="TreeGrafter"/>
</dbReference>
<evidence type="ECO:0000256" key="7">
    <source>
        <dbReference type="ARBA" id="ARBA00022884"/>
    </source>
</evidence>
<dbReference type="InterPro" id="IPR045546">
    <property type="entry name" value="Exportin-T_C"/>
</dbReference>
<accession>A0A9P6VT07</accession>
<evidence type="ECO:0000256" key="1">
    <source>
        <dbReference type="ARBA" id="ARBA00004496"/>
    </source>
</evidence>
<dbReference type="InterPro" id="IPR016024">
    <property type="entry name" value="ARM-type_fold"/>
</dbReference>
<evidence type="ECO:0000259" key="10">
    <source>
        <dbReference type="Pfam" id="PF08389"/>
    </source>
</evidence>
<dbReference type="Gene3D" id="1.25.10.10">
    <property type="entry name" value="Leucine-rich Repeat Variant"/>
    <property type="match status" value="1"/>
</dbReference>
<comment type="similarity">
    <text evidence="2 9">Belongs to the exportin family.</text>
</comment>
<evidence type="ECO:0000259" key="11">
    <source>
        <dbReference type="Pfam" id="PF19282"/>
    </source>
</evidence>
<dbReference type="AlphaFoldDB" id="A0A9P6VT07"/>
<dbReference type="PANTHER" id="PTHR15952:SF11">
    <property type="entry name" value="EXPORTIN-T"/>
    <property type="match status" value="1"/>
</dbReference>
<keyword evidence="5 9" id="KW-0963">Cytoplasm</keyword>
<sequence>MDQLAEQISSACQVALDPSPNVAQEQRHGAYAFLQQVKDASQETWQACWKLFLEQRDGGGGASNEARMFALQVVTEALPSLGADALAVLQTSLFEYFSREFVHGSAEGGVSFVKNAVTHFAAAVFLYTYPAIAPTFFSSLLALLRTYPPSFPVPSTSTSSAPLNPQTTDLFLRILHEVSLEISDAQLRLNKSSQRLSKDTELRDAIRENDAASIAAAVWGVIGEAVAGVDLPDGEAGDAGRVGLKGKTAREVAEMAVRVAGDYVSWIDINLMVTPATIGLLLQCINLPSPLTITIRSATADTLIETVGKGMPASDKLKLFEVLDVGTLLAALQEVGREGGKREAESEDVELLRTKLARLLNGVGTELCKIIDDSASPADAKMTASNMATSLLPLLLRFLVDPRDETSISVHPFATSILSVYKKEKKRAGAGNNMPDPTMTDSKRAFLSELLKGTVSKMAYADEAEWDLALEGEEDEDQRAFDEMRKNLRVIGDAVAWIDPELYAEGVRGIILETIDLYEAGGAKDGRLSWQRIELALAMLYGFGQAISSQGPGAFVQVPVTEIQRAKREAEYRIDYTQFPLSQLGELMLRACRSKIVNYPHAAVSLQFFEVVVRYHDFFKLCPEFITELLPSFLDEHGLHQPEEAVQARVFYLFSRFIHQAKGIVQSQVSGDLVRSILTGMQDLLVVNAALPDSEPPSELVLTKAAGTTSFFDAQLYVFETAGTLISILNQIPDQQVVLLKAVLDPLLADLQNNVRPAASSPEDFNAIFKAHHLIMAAASVAKGFPDLSARSPTATGAWVDVFVSATETILASAKVMSSFVVIRDAARFAFNRIVATTGQAVLPLIPTFIDCLVGQITFPELADLLSFLGLLVAKYKTNFLEILDTLLLPVVNRVFHFLSLPIAGTDDMVQHSTLRRAYFNFILSIAGANLQEVFYSEKNKDHLQSILQSITHYIANDSLAPDQRYGFGVLNKLLLIWVDQYRPPTAPPLANGTAPPPSPVPGFERFLYEQAVKLCFEVPLKADFDYSDAQSFQVIGEIAVLLKALLQKRGNEFVEFMTTSFFPSINCPPEASAPFMTALQEAPDGKQFKKFLGEWLRTNRGPAP</sequence>
<dbReference type="Proteomes" id="UP000777482">
    <property type="component" value="Unassembled WGS sequence"/>
</dbReference>
<keyword evidence="6 9" id="KW-0820">tRNA-binding</keyword>
<evidence type="ECO:0000256" key="3">
    <source>
        <dbReference type="ARBA" id="ARBA00018928"/>
    </source>
</evidence>
<dbReference type="Pfam" id="PF19282">
    <property type="entry name" value="Exportin-T"/>
    <property type="match status" value="1"/>
</dbReference>
<dbReference type="InterPro" id="IPR040017">
    <property type="entry name" value="XPOT"/>
</dbReference>
<dbReference type="GO" id="GO:0016363">
    <property type="term" value="C:nuclear matrix"/>
    <property type="evidence" value="ECO:0007669"/>
    <property type="project" value="TreeGrafter"/>
</dbReference>
<dbReference type="GO" id="GO:0005737">
    <property type="term" value="C:cytoplasm"/>
    <property type="evidence" value="ECO:0007669"/>
    <property type="project" value="UniProtKB-SubCell"/>
</dbReference>
<name>A0A9P6VT07_RHOMI</name>
<dbReference type="PANTHER" id="PTHR15952">
    <property type="entry name" value="EXPORTIN-T/LOS1"/>
    <property type="match status" value="1"/>
</dbReference>
<dbReference type="OrthoDB" id="26399at2759"/>
<evidence type="ECO:0000256" key="8">
    <source>
        <dbReference type="ARBA" id="ARBA00023242"/>
    </source>
</evidence>
<evidence type="ECO:0000313" key="13">
    <source>
        <dbReference type="Proteomes" id="UP000777482"/>
    </source>
</evidence>
<feature type="domain" description="Exportin-T C-terminal" evidence="11">
    <location>
        <begin position="379"/>
        <end position="1098"/>
    </location>
</feature>
<evidence type="ECO:0000256" key="6">
    <source>
        <dbReference type="ARBA" id="ARBA00022555"/>
    </source>
</evidence>
<evidence type="ECO:0000256" key="5">
    <source>
        <dbReference type="ARBA" id="ARBA00022490"/>
    </source>
</evidence>
<dbReference type="GO" id="GO:0031267">
    <property type="term" value="F:small GTPase binding"/>
    <property type="evidence" value="ECO:0007669"/>
    <property type="project" value="InterPro"/>
</dbReference>
<reference evidence="12 13" key="1">
    <citation type="submission" date="2020-11" db="EMBL/GenBank/DDBJ databases">
        <title>Kefir isolates.</title>
        <authorList>
            <person name="Marcisauskas S."/>
            <person name="Kim Y."/>
            <person name="Blasche S."/>
        </authorList>
    </citation>
    <scope>NUCLEOTIDE SEQUENCE [LARGE SCALE GENOMIC DNA]</scope>
    <source>
        <strain evidence="12 13">KR</strain>
    </source>
</reference>
<dbReference type="InterPro" id="IPR013598">
    <property type="entry name" value="Exportin-1/Importin-b-like"/>
</dbReference>
<dbReference type="EMBL" id="PUHQ01000137">
    <property type="protein sequence ID" value="KAG0654816.1"/>
    <property type="molecule type" value="Genomic_DNA"/>
</dbReference>
<keyword evidence="4 9" id="KW-0813">Transport</keyword>
<keyword evidence="13" id="KW-1185">Reference proteome</keyword>
<evidence type="ECO:0000313" key="12">
    <source>
        <dbReference type="EMBL" id="KAG0654816.1"/>
    </source>
</evidence>
<keyword evidence="7 9" id="KW-0694">RNA-binding</keyword>
<evidence type="ECO:0000256" key="9">
    <source>
        <dbReference type="RuleBase" id="RU366037"/>
    </source>
</evidence>
<evidence type="ECO:0000256" key="4">
    <source>
        <dbReference type="ARBA" id="ARBA00022448"/>
    </source>
</evidence>
<dbReference type="SUPFAM" id="SSF48371">
    <property type="entry name" value="ARM repeat"/>
    <property type="match status" value="1"/>
</dbReference>
<dbReference type="GO" id="GO:0000049">
    <property type="term" value="F:tRNA binding"/>
    <property type="evidence" value="ECO:0007669"/>
    <property type="project" value="UniProtKB-UniRule"/>
</dbReference>
<dbReference type="Pfam" id="PF08389">
    <property type="entry name" value="Xpo1"/>
    <property type="match status" value="1"/>
</dbReference>
<feature type="domain" description="Exportin-1/Importin-beta-like" evidence="10">
    <location>
        <begin position="111"/>
        <end position="289"/>
    </location>
</feature>
<gene>
    <name evidence="12" type="primary">LOS1</name>
    <name evidence="12" type="ORF">C6P46_001373</name>
</gene>
<proteinExistence type="inferred from homology"/>
<comment type="caution">
    <text evidence="12">The sequence shown here is derived from an EMBL/GenBank/DDBJ whole genome shotgun (WGS) entry which is preliminary data.</text>
</comment>
<protein>
    <recommendedName>
        <fullName evidence="3 9">Exportin-T</fullName>
    </recommendedName>
    <alternativeName>
        <fullName evidence="9">Exportin(tRNA)</fullName>
    </alternativeName>
    <alternativeName>
        <fullName evidence="9">tRNA exportin</fullName>
    </alternativeName>
</protein>
<evidence type="ECO:0000256" key="2">
    <source>
        <dbReference type="ARBA" id="ARBA00009466"/>
    </source>
</evidence>
<comment type="function">
    <text evidence="9">tRNA nucleus export receptor which facilitates tRNA translocation across the nuclear pore complex.</text>
</comment>
<dbReference type="InterPro" id="IPR011989">
    <property type="entry name" value="ARM-like"/>
</dbReference>